<evidence type="ECO:0000256" key="5">
    <source>
        <dbReference type="SAM" id="Coils"/>
    </source>
</evidence>
<feature type="domain" description="Lebercilin" evidence="7">
    <location>
        <begin position="64"/>
        <end position="201"/>
    </location>
</feature>
<evidence type="ECO:0000259" key="7">
    <source>
        <dbReference type="Pfam" id="PF15619"/>
    </source>
</evidence>
<feature type="coiled-coil region" evidence="5">
    <location>
        <begin position="150"/>
        <end position="199"/>
    </location>
</feature>
<evidence type="ECO:0000256" key="3">
    <source>
        <dbReference type="ARBA" id="ARBA00041189"/>
    </source>
</evidence>
<proteinExistence type="inferred from homology"/>
<keyword evidence="9" id="KW-1185">Reference proteome</keyword>
<dbReference type="PANTHER" id="PTHR16650">
    <property type="entry name" value="C21ORF13-RELATED"/>
    <property type="match status" value="1"/>
</dbReference>
<evidence type="ECO:0000256" key="4">
    <source>
        <dbReference type="ARBA" id="ARBA00041402"/>
    </source>
</evidence>
<reference evidence="8" key="1">
    <citation type="submission" date="2020-03" db="EMBL/GenBank/DDBJ databases">
        <authorList>
            <person name="Weist P."/>
        </authorList>
    </citation>
    <scope>NUCLEOTIDE SEQUENCE</scope>
</reference>
<feature type="coiled-coil region" evidence="5">
    <location>
        <begin position="73"/>
        <end position="100"/>
    </location>
</feature>
<evidence type="ECO:0000256" key="2">
    <source>
        <dbReference type="ARBA" id="ARBA00023054"/>
    </source>
</evidence>
<evidence type="ECO:0000256" key="1">
    <source>
        <dbReference type="ARBA" id="ARBA00010229"/>
    </source>
</evidence>
<evidence type="ECO:0000256" key="6">
    <source>
        <dbReference type="SAM" id="MobiDB-lite"/>
    </source>
</evidence>
<dbReference type="PANTHER" id="PTHR16650:SF9">
    <property type="entry name" value="LEBERCILIN-LIKE PROTEIN"/>
    <property type="match status" value="1"/>
</dbReference>
<dbReference type="InterPro" id="IPR028933">
    <property type="entry name" value="Lebercilin_dom"/>
</dbReference>
<evidence type="ECO:0000313" key="8">
    <source>
        <dbReference type="EMBL" id="CAB1445639.1"/>
    </source>
</evidence>
<dbReference type="InterPro" id="IPR026188">
    <property type="entry name" value="Lebercilin-like"/>
</dbReference>
<protein>
    <recommendedName>
        <fullName evidence="3">Lebercilin-like protein</fullName>
    </recommendedName>
    <alternativeName>
        <fullName evidence="4">Leber congenital amaurosis 5-like protein</fullName>
    </alternativeName>
</protein>
<dbReference type="Proteomes" id="UP001153269">
    <property type="component" value="Unassembled WGS sequence"/>
</dbReference>
<dbReference type="AlphaFoldDB" id="A0A9N7V4V3"/>
<dbReference type="EMBL" id="CADEAL010003735">
    <property type="protein sequence ID" value="CAB1445639.1"/>
    <property type="molecule type" value="Genomic_DNA"/>
</dbReference>
<accession>A0A9N7V4V3</accession>
<dbReference type="Pfam" id="PF15619">
    <property type="entry name" value="Lebercilin"/>
    <property type="match status" value="1"/>
</dbReference>
<evidence type="ECO:0000313" key="9">
    <source>
        <dbReference type="Proteomes" id="UP001153269"/>
    </source>
</evidence>
<name>A0A9N7V4V3_PLEPL</name>
<sequence>MDVKKQNLRKPVFANKRDCSIDAAHTLQGSNISGKEKDTKTQGTLQSRSLKFPPNKPQQVSDPRTLSNNQLCISELKNRRADLLQQLTEMLNENRQLKTLHHHHTESLQRYQNAENGIYMTIVKQTNEVQTLQSVLRQTCACRNNMAAMLNGTEDRLLNTNDSLQELQRLSQDHNLLEREKLTRMLAEASAELEEKDKRINVQRG</sequence>
<dbReference type="GO" id="GO:0005930">
    <property type="term" value="C:axoneme"/>
    <property type="evidence" value="ECO:0007669"/>
    <property type="project" value="TreeGrafter"/>
</dbReference>
<dbReference type="GO" id="GO:0042073">
    <property type="term" value="P:intraciliary transport"/>
    <property type="evidence" value="ECO:0007669"/>
    <property type="project" value="TreeGrafter"/>
</dbReference>
<comment type="similarity">
    <text evidence="1">Belongs to the LCA5 family.</text>
</comment>
<gene>
    <name evidence="8" type="ORF">PLEPLA_LOCUS33370</name>
</gene>
<keyword evidence="2 5" id="KW-0175">Coiled coil</keyword>
<feature type="region of interest" description="Disordered" evidence="6">
    <location>
        <begin position="29"/>
        <end position="65"/>
    </location>
</feature>
<comment type="caution">
    <text evidence="8">The sequence shown here is derived from an EMBL/GenBank/DDBJ whole genome shotgun (WGS) entry which is preliminary data.</text>
</comment>
<organism evidence="8 9">
    <name type="scientific">Pleuronectes platessa</name>
    <name type="common">European plaice</name>
    <dbReference type="NCBI Taxonomy" id="8262"/>
    <lineage>
        <taxon>Eukaryota</taxon>
        <taxon>Metazoa</taxon>
        <taxon>Chordata</taxon>
        <taxon>Craniata</taxon>
        <taxon>Vertebrata</taxon>
        <taxon>Euteleostomi</taxon>
        <taxon>Actinopterygii</taxon>
        <taxon>Neopterygii</taxon>
        <taxon>Teleostei</taxon>
        <taxon>Neoteleostei</taxon>
        <taxon>Acanthomorphata</taxon>
        <taxon>Carangaria</taxon>
        <taxon>Pleuronectiformes</taxon>
        <taxon>Pleuronectoidei</taxon>
        <taxon>Pleuronectidae</taxon>
        <taxon>Pleuronectes</taxon>
    </lineage>
</organism>